<organism evidence="2 3">
    <name type="scientific">Batillaria attramentaria</name>
    <dbReference type="NCBI Taxonomy" id="370345"/>
    <lineage>
        <taxon>Eukaryota</taxon>
        <taxon>Metazoa</taxon>
        <taxon>Spiralia</taxon>
        <taxon>Lophotrochozoa</taxon>
        <taxon>Mollusca</taxon>
        <taxon>Gastropoda</taxon>
        <taxon>Caenogastropoda</taxon>
        <taxon>Sorbeoconcha</taxon>
        <taxon>Cerithioidea</taxon>
        <taxon>Batillariidae</taxon>
        <taxon>Batillaria</taxon>
    </lineage>
</organism>
<evidence type="ECO:0000313" key="2">
    <source>
        <dbReference type="EMBL" id="KAK7487837.1"/>
    </source>
</evidence>
<reference evidence="2 3" key="1">
    <citation type="journal article" date="2023" name="Sci. Data">
        <title>Genome assembly of the Korean intertidal mud-creeper Batillaria attramentaria.</title>
        <authorList>
            <person name="Patra A.K."/>
            <person name="Ho P.T."/>
            <person name="Jun S."/>
            <person name="Lee S.J."/>
            <person name="Kim Y."/>
            <person name="Won Y.J."/>
        </authorList>
    </citation>
    <scope>NUCLEOTIDE SEQUENCE [LARGE SCALE GENOMIC DNA]</scope>
    <source>
        <strain evidence="2">Wonlab-2016</strain>
    </source>
</reference>
<keyword evidence="3" id="KW-1185">Reference proteome</keyword>
<dbReference type="Proteomes" id="UP001519460">
    <property type="component" value="Unassembled WGS sequence"/>
</dbReference>
<proteinExistence type="predicted"/>
<name>A0ABD0KL95_9CAEN</name>
<feature type="compositionally biased region" description="Polar residues" evidence="1">
    <location>
        <begin position="13"/>
        <end position="23"/>
    </location>
</feature>
<accession>A0ABD0KL95</accession>
<dbReference type="EMBL" id="JACVVK020000158">
    <property type="protein sequence ID" value="KAK7487837.1"/>
    <property type="molecule type" value="Genomic_DNA"/>
</dbReference>
<protein>
    <submittedName>
        <fullName evidence="2">Uncharacterized protein</fullName>
    </submittedName>
</protein>
<feature type="region of interest" description="Disordered" evidence="1">
    <location>
        <begin position="1"/>
        <end position="30"/>
    </location>
</feature>
<sequence length="50" mass="5724">LETNLTLKKRSTGDGNLNSTSPQDWRPQQGFQLLDRCLQTVKNRPIKDDP</sequence>
<dbReference type="AlphaFoldDB" id="A0ABD0KL95"/>
<feature type="non-terminal residue" evidence="2">
    <location>
        <position position="1"/>
    </location>
</feature>
<gene>
    <name evidence="2" type="ORF">BaRGS_00020884</name>
</gene>
<feature type="non-terminal residue" evidence="2">
    <location>
        <position position="50"/>
    </location>
</feature>
<evidence type="ECO:0000313" key="3">
    <source>
        <dbReference type="Proteomes" id="UP001519460"/>
    </source>
</evidence>
<comment type="caution">
    <text evidence="2">The sequence shown here is derived from an EMBL/GenBank/DDBJ whole genome shotgun (WGS) entry which is preliminary data.</text>
</comment>
<evidence type="ECO:0000256" key="1">
    <source>
        <dbReference type="SAM" id="MobiDB-lite"/>
    </source>
</evidence>